<evidence type="ECO:0000313" key="1">
    <source>
        <dbReference type="EMBL" id="TDL17337.1"/>
    </source>
</evidence>
<organism evidence="1 2">
    <name type="scientific">Rickenella mellea</name>
    <dbReference type="NCBI Taxonomy" id="50990"/>
    <lineage>
        <taxon>Eukaryota</taxon>
        <taxon>Fungi</taxon>
        <taxon>Dikarya</taxon>
        <taxon>Basidiomycota</taxon>
        <taxon>Agaricomycotina</taxon>
        <taxon>Agaricomycetes</taxon>
        <taxon>Hymenochaetales</taxon>
        <taxon>Rickenellaceae</taxon>
        <taxon>Rickenella</taxon>
    </lineage>
</organism>
<accession>A0A4Y7PPI4</accession>
<name>A0A4Y7PPI4_9AGAM</name>
<protein>
    <submittedName>
        <fullName evidence="1">Uncharacterized protein</fullName>
    </submittedName>
</protein>
<dbReference type="AlphaFoldDB" id="A0A4Y7PPI4"/>
<dbReference type="EMBL" id="ML170223">
    <property type="protein sequence ID" value="TDL17337.1"/>
    <property type="molecule type" value="Genomic_DNA"/>
</dbReference>
<dbReference type="VEuPathDB" id="FungiDB:BD410DRAFT_807392"/>
<dbReference type="Proteomes" id="UP000294933">
    <property type="component" value="Unassembled WGS sequence"/>
</dbReference>
<keyword evidence="2" id="KW-1185">Reference proteome</keyword>
<proteinExistence type="predicted"/>
<gene>
    <name evidence="1" type="ORF">BD410DRAFT_807392</name>
</gene>
<evidence type="ECO:0000313" key="2">
    <source>
        <dbReference type="Proteomes" id="UP000294933"/>
    </source>
</evidence>
<reference evidence="1 2" key="1">
    <citation type="submission" date="2018-06" db="EMBL/GenBank/DDBJ databases">
        <title>A transcriptomic atlas of mushroom development highlights an independent origin of complex multicellularity.</title>
        <authorList>
            <consortium name="DOE Joint Genome Institute"/>
            <person name="Krizsan K."/>
            <person name="Almasi E."/>
            <person name="Merenyi Z."/>
            <person name="Sahu N."/>
            <person name="Viragh M."/>
            <person name="Koszo T."/>
            <person name="Mondo S."/>
            <person name="Kiss B."/>
            <person name="Balint B."/>
            <person name="Kues U."/>
            <person name="Barry K."/>
            <person name="Hegedus J.C."/>
            <person name="Henrissat B."/>
            <person name="Johnson J."/>
            <person name="Lipzen A."/>
            <person name="Ohm R."/>
            <person name="Nagy I."/>
            <person name="Pangilinan J."/>
            <person name="Yan J."/>
            <person name="Xiong Y."/>
            <person name="Grigoriev I.V."/>
            <person name="Hibbett D.S."/>
            <person name="Nagy L.G."/>
        </authorList>
    </citation>
    <scope>NUCLEOTIDE SEQUENCE [LARGE SCALE GENOMIC DNA]</scope>
    <source>
        <strain evidence="1 2">SZMC22713</strain>
    </source>
</reference>
<sequence length="320" mass="35817">MYRAAPRTYIRFAPKAIRHLSARTIFDSVITSQVGSEYTFAKAANIPYIHTNADLIHVPKDLRWMYGALFSKPQSAAEQCPASEKRQAFQGVVIRGVRSNLMHDLGRSTLDGVYGEPRWGRNTRRRTTYIHFSAAPHIVNHVDGRCDIRRVTVDDGEHNGREYSPLWMFVAIAFPDVNSVARHSIPSGRTVSGDNLGFSAVGNVANPFAINHDTDIISTHQHRHPPSQISHLIVADQDRSIGMDVRTNDKFYGTITVDEIPCCHGPNRPLRAVLFVAVLTRSIDRSQKLRLPQTLFIAVVFRVVASSRSHHPYDVHGLPG</sequence>